<evidence type="ECO:0000313" key="3">
    <source>
        <dbReference type="EMBL" id="MBB5872101.1"/>
    </source>
</evidence>
<dbReference type="PANTHER" id="PTHR34297:SF3">
    <property type="entry name" value="ALKALINE SHOCK PROTEIN 23"/>
    <property type="match status" value="1"/>
</dbReference>
<comment type="caution">
    <text evidence="3">The sequence shown here is derived from an EMBL/GenBank/DDBJ whole genome shotgun (WGS) entry which is preliminary data.</text>
</comment>
<feature type="region of interest" description="Disordered" evidence="2">
    <location>
        <begin position="1"/>
        <end position="22"/>
    </location>
</feature>
<evidence type="ECO:0000256" key="2">
    <source>
        <dbReference type="SAM" id="MobiDB-lite"/>
    </source>
</evidence>
<feature type="compositionally biased region" description="Low complexity" evidence="2">
    <location>
        <begin position="1"/>
        <end position="10"/>
    </location>
</feature>
<dbReference type="AlphaFoldDB" id="A0A841BZL7"/>
<evidence type="ECO:0000313" key="4">
    <source>
        <dbReference type="Proteomes" id="UP000587527"/>
    </source>
</evidence>
<gene>
    <name evidence="3" type="ORF">F4553_005535</name>
</gene>
<name>A0A841BZL7_9ACTN</name>
<evidence type="ECO:0000256" key="1">
    <source>
        <dbReference type="ARBA" id="ARBA00005721"/>
    </source>
</evidence>
<dbReference type="PANTHER" id="PTHR34297">
    <property type="entry name" value="HYPOTHETICAL CYTOSOLIC PROTEIN-RELATED"/>
    <property type="match status" value="1"/>
</dbReference>
<organism evidence="3 4">
    <name type="scientific">Allocatelliglobosispora scoriae</name>
    <dbReference type="NCBI Taxonomy" id="643052"/>
    <lineage>
        <taxon>Bacteria</taxon>
        <taxon>Bacillati</taxon>
        <taxon>Actinomycetota</taxon>
        <taxon>Actinomycetes</taxon>
        <taxon>Micromonosporales</taxon>
        <taxon>Micromonosporaceae</taxon>
        <taxon>Allocatelliglobosispora</taxon>
    </lineage>
</organism>
<accession>A0A841BZL7</accession>
<protein>
    <submittedName>
        <fullName evidence="3">Putative alkaline shock family protein YloU</fullName>
    </submittedName>
</protein>
<sequence>MSETVEAVPAPATPSPAAPSTLDSVRSQFDEVKADAGVAFGKAGDVVIEAADNAVDAAKTAATNLGRRLRNNAELPADRGRTTIRHEVVEKIAGIAAREVPGVHDLGGDVARIFSSVKERIGLGEGESDQGVTVTLEGRTAAIEVVIVIEFGYVVHSVTDTVRVKVINSVENLLGLEVTGVDVIVDDVHVPEKAPAGDDQARAADYVA</sequence>
<dbReference type="InterPro" id="IPR005531">
    <property type="entry name" value="Asp23"/>
</dbReference>
<keyword evidence="4" id="KW-1185">Reference proteome</keyword>
<dbReference type="EMBL" id="JACHMN010000003">
    <property type="protein sequence ID" value="MBB5872101.1"/>
    <property type="molecule type" value="Genomic_DNA"/>
</dbReference>
<reference evidence="3 4" key="1">
    <citation type="submission" date="2020-08" db="EMBL/GenBank/DDBJ databases">
        <title>Sequencing the genomes of 1000 actinobacteria strains.</title>
        <authorList>
            <person name="Klenk H.-P."/>
        </authorList>
    </citation>
    <scope>NUCLEOTIDE SEQUENCE [LARGE SCALE GENOMIC DNA]</scope>
    <source>
        <strain evidence="3 4">DSM 45362</strain>
    </source>
</reference>
<comment type="similarity">
    <text evidence="1">Belongs to the asp23 family.</text>
</comment>
<proteinExistence type="inferred from homology"/>
<dbReference type="Proteomes" id="UP000587527">
    <property type="component" value="Unassembled WGS sequence"/>
</dbReference>
<dbReference type="Pfam" id="PF03780">
    <property type="entry name" value="Asp23"/>
    <property type="match status" value="1"/>
</dbReference>
<dbReference type="RefSeq" id="WP_184841463.1">
    <property type="nucleotide sequence ID" value="NZ_JACHMN010000003.1"/>
</dbReference>